<keyword evidence="2" id="KW-0548">Nucleotidyltransferase</keyword>
<dbReference type="PROSITE" id="PS51411">
    <property type="entry name" value="PSP1_C"/>
    <property type="match status" value="1"/>
</dbReference>
<dbReference type="PANTHER" id="PTHR43830">
    <property type="entry name" value="PROTEIN PSP1"/>
    <property type="match status" value="1"/>
</dbReference>
<gene>
    <name evidence="2" type="primary">yaaT</name>
    <name evidence="2" type="ORF">NCTC4670_01921</name>
</gene>
<dbReference type="InterPro" id="IPR047767">
    <property type="entry name" value="PSP1-like"/>
</dbReference>
<name>A0A380JZM7_STRDY</name>
<dbReference type="EC" id="2.7.7.7" evidence="2"/>
<dbReference type="AlphaFoldDB" id="A0A380JZM7"/>
<dbReference type="EMBL" id="UHFG01000004">
    <property type="protein sequence ID" value="SUN51285.1"/>
    <property type="molecule type" value="Genomic_DNA"/>
</dbReference>
<organism evidence="2 3">
    <name type="scientific">Streptococcus dysgalactiae subsp. dysgalactiae</name>
    <dbReference type="NCBI Taxonomy" id="99822"/>
    <lineage>
        <taxon>Bacteria</taxon>
        <taxon>Bacillati</taxon>
        <taxon>Bacillota</taxon>
        <taxon>Bacilli</taxon>
        <taxon>Lactobacillales</taxon>
        <taxon>Streptococcaceae</taxon>
        <taxon>Streptococcus</taxon>
    </lineage>
</organism>
<feature type="domain" description="PSP1 C-terminal" evidence="1">
    <location>
        <begin position="60"/>
        <end position="145"/>
    </location>
</feature>
<dbReference type="RefSeq" id="WP_115246623.1">
    <property type="nucleotide sequence ID" value="NZ_UHFG01000004.1"/>
</dbReference>
<protein>
    <submittedName>
        <fullName evidence="2">Stage 0 sporulation protein</fullName>
        <ecNumber evidence="2">2.7.7.7</ecNumber>
    </submittedName>
</protein>
<dbReference type="GO" id="GO:0005737">
    <property type="term" value="C:cytoplasm"/>
    <property type="evidence" value="ECO:0007669"/>
    <property type="project" value="TreeGrafter"/>
</dbReference>
<dbReference type="NCBIfam" id="NF041131">
    <property type="entry name" value="RicT_YaaT_fam"/>
    <property type="match status" value="1"/>
</dbReference>
<sequence>MISAIGIRYGETELVKYAQTDQEFPKGTLLVVKDEKGSHLAKVCQVKKAFSESSLPKGLPTVVRLATAMDKKAFEDNTKFAAASKSEVVALIAKNGLDMKLIDIVFPLDRHYVLITFSAEERVDFRQLLKDLAAYFKTRIELHQINSREEAKIYGGLGPCGRPLCCSSFLGEFPAVSIKMLKNQGLSLNSGKSTGYCGRLLCCLQYEESFYQESKKKFPDYGTIVETSDGPATVAAIDIFTDTVKVRLKDQLTLVTYALEEVKVSE</sequence>
<dbReference type="Proteomes" id="UP000254797">
    <property type="component" value="Unassembled WGS sequence"/>
</dbReference>
<accession>A0A380JZM7</accession>
<evidence type="ECO:0000313" key="3">
    <source>
        <dbReference type="Proteomes" id="UP000254797"/>
    </source>
</evidence>
<keyword evidence="2" id="KW-0808">Transferase</keyword>
<dbReference type="InterPro" id="IPR007557">
    <property type="entry name" value="PSP1_C"/>
</dbReference>
<evidence type="ECO:0000259" key="1">
    <source>
        <dbReference type="PROSITE" id="PS51411"/>
    </source>
</evidence>
<reference evidence="2 3" key="1">
    <citation type="submission" date="2018-06" db="EMBL/GenBank/DDBJ databases">
        <authorList>
            <consortium name="Pathogen Informatics"/>
            <person name="Doyle S."/>
        </authorList>
    </citation>
    <scope>NUCLEOTIDE SEQUENCE [LARGE SCALE GENOMIC DNA]</scope>
    <source>
        <strain evidence="2 3">NCTC4670</strain>
    </source>
</reference>
<dbReference type="GO" id="GO:0003887">
    <property type="term" value="F:DNA-directed DNA polymerase activity"/>
    <property type="evidence" value="ECO:0007669"/>
    <property type="project" value="UniProtKB-EC"/>
</dbReference>
<evidence type="ECO:0000313" key="2">
    <source>
        <dbReference type="EMBL" id="SUN51285.1"/>
    </source>
</evidence>
<proteinExistence type="predicted"/>
<dbReference type="Pfam" id="PF04468">
    <property type="entry name" value="PSP1"/>
    <property type="match status" value="1"/>
</dbReference>
<dbReference type="PANTHER" id="PTHR43830:SF3">
    <property type="entry name" value="PROTEIN PSP1"/>
    <property type="match status" value="1"/>
</dbReference>